<dbReference type="InterPro" id="IPR019734">
    <property type="entry name" value="TPR_rpt"/>
</dbReference>
<protein>
    <submittedName>
        <fullName evidence="2">Uncharacterized protein</fullName>
    </submittedName>
</protein>
<evidence type="ECO:0000256" key="1">
    <source>
        <dbReference type="PROSITE-ProRule" id="PRU00339"/>
    </source>
</evidence>
<dbReference type="PANTHER" id="PTHR12558:SF13">
    <property type="entry name" value="CELL DIVISION CYCLE PROTEIN 27 HOMOLOG"/>
    <property type="match status" value="1"/>
</dbReference>
<dbReference type="SUPFAM" id="SSF48452">
    <property type="entry name" value="TPR-like"/>
    <property type="match status" value="4"/>
</dbReference>
<dbReference type="Gene3D" id="1.25.40.10">
    <property type="entry name" value="Tetratricopeptide repeat domain"/>
    <property type="match status" value="8"/>
</dbReference>
<sequence>MRKLLILFIAASIFCEAKGQSSIYQTGLEKQINDAYELFDKHQYSASKLEFEKLQAAELSPSQRIDVDFYHAVSALRLDNPDGPSLVNKIIKDYPNDPKSNEAAFLMGDYYFDKRHYKKSIEAYNLVNVDVVSLEQRSKVYFKTGYAYFQLKDYVNAGRYFDPVKKMETTYTGDGFYYSGYVALQQNKNDQAIADFKQADRYPEYQSKIPYMLSELYYRQEQYDDLIAYATPITQSRGNLDQKEGIYLLLAEAYFEKRDFTNAATYYDAATKAGKADMTREQMYKAGVAQFKVRQYEKATDYFKQVALEKDKLGQVSSYYLGHAYLQLNNPQYAVTSFSAAYKSDFDPAIQEEALFNYAKLSLERGGFQEAINAMDSYLANHPNGQNVGEVETLLSDALINTNNYLRAIQHIEGMSNKSPAIRAAYQKVTYYQGLTYYRNKQYNQAITYFDKSITYPVDKEIVHEAFYRKGESYAAKEDLKGAISAYEQIMNMRLTSLDPALIKSHYGLGYAYFNTKDYAKAEGQFKSYTNKIKKVSNVQSYYDDALIRLGDCYYIQKKFDQALATFRSAINDRNPSADYAHYMAGVVLNFQNRNREAVAELDRAISRYPNSRFRDDIIFQKAQINMEESSYAAASKGYSELIDQSPNSPFVPFALEGRAIASYSLKKYDQTINDYKTILDRYPNAENANAALVGLQEALTLQGRSGEFSNYLSDYKQSNPGNQSVQSVEYEAAKNLFFGQSYQQSIEAFQSYLSNYPNAAQKHEATYFIGDAYLRMQQKEQALQTFYRLEEMGASSQRAKAIQRIAEIEFENKNYEKAIPYFITSTQVARDRVEQYEANKGLMMAYYETANYDSADFYADKVIELGDVTADAKANAQLIKAKSLLQTGKTADAQDELMALVNESGSIQGAEALFVLADSFRQAGNFTQSNETIFSFSEKYAVYDYWYGRSFVLLAKNYKSLNENFQAKATLESVIENSENEQVLTEAQAELENIQ</sequence>
<feature type="repeat" description="TPR" evidence="1">
    <location>
        <begin position="544"/>
        <end position="577"/>
    </location>
</feature>
<dbReference type="InterPro" id="IPR011990">
    <property type="entry name" value="TPR-like_helical_dom_sf"/>
</dbReference>
<dbReference type="Pfam" id="PF13181">
    <property type="entry name" value="TPR_8"/>
    <property type="match status" value="1"/>
</dbReference>
<evidence type="ECO:0000313" key="3">
    <source>
        <dbReference type="Proteomes" id="UP000248688"/>
    </source>
</evidence>
<keyword evidence="1" id="KW-0802">TPR repeat</keyword>
<dbReference type="Pfam" id="PF13432">
    <property type="entry name" value="TPR_16"/>
    <property type="match status" value="2"/>
</dbReference>
<accession>A0A2Z4IQ92</accession>
<feature type="repeat" description="TPR" evidence="1">
    <location>
        <begin position="427"/>
        <end position="460"/>
    </location>
</feature>
<gene>
    <name evidence="2" type="ORF">DN752_00925</name>
</gene>
<dbReference type="SMART" id="SM00028">
    <property type="entry name" value="TPR"/>
    <property type="match status" value="14"/>
</dbReference>
<proteinExistence type="predicted"/>
<dbReference type="AlphaFoldDB" id="A0A2Z4IQ92"/>
<dbReference type="OrthoDB" id="9814448at2"/>
<reference evidence="2 3" key="1">
    <citation type="submission" date="2018-06" db="EMBL/GenBank/DDBJ databases">
        <title>Echinicola strongylocentroti sp. nov., isolated from a sea urchin Strongylocentrotus intermedius.</title>
        <authorList>
            <person name="Bae S.S."/>
        </authorList>
    </citation>
    <scope>NUCLEOTIDE SEQUENCE [LARGE SCALE GENOMIC DNA]</scope>
    <source>
        <strain evidence="2 3">MEBiC08714</strain>
    </source>
</reference>
<evidence type="ECO:0000313" key="2">
    <source>
        <dbReference type="EMBL" id="AWW33007.1"/>
    </source>
</evidence>
<organism evidence="2 3">
    <name type="scientific">Echinicola strongylocentroti</name>
    <dbReference type="NCBI Taxonomy" id="1795355"/>
    <lineage>
        <taxon>Bacteria</taxon>
        <taxon>Pseudomonadati</taxon>
        <taxon>Bacteroidota</taxon>
        <taxon>Cytophagia</taxon>
        <taxon>Cytophagales</taxon>
        <taxon>Cyclobacteriaceae</taxon>
        <taxon>Echinicola</taxon>
    </lineage>
</organism>
<keyword evidence="3" id="KW-1185">Reference proteome</keyword>
<dbReference type="Pfam" id="PF13174">
    <property type="entry name" value="TPR_6"/>
    <property type="match status" value="1"/>
</dbReference>
<dbReference type="PROSITE" id="PS50005">
    <property type="entry name" value="TPR"/>
    <property type="match status" value="2"/>
</dbReference>
<dbReference type="EMBL" id="CP030041">
    <property type="protein sequence ID" value="AWW33007.1"/>
    <property type="molecule type" value="Genomic_DNA"/>
</dbReference>
<dbReference type="Proteomes" id="UP000248688">
    <property type="component" value="Chromosome"/>
</dbReference>
<dbReference type="KEGG" id="est:DN752_00925"/>
<dbReference type="RefSeq" id="WP_112786379.1">
    <property type="nucleotide sequence ID" value="NZ_CP030041.1"/>
</dbReference>
<dbReference type="PANTHER" id="PTHR12558">
    <property type="entry name" value="CELL DIVISION CYCLE 16,23,27"/>
    <property type="match status" value="1"/>
</dbReference>
<name>A0A2Z4IQ92_9BACT</name>